<proteinExistence type="predicted"/>
<keyword evidence="2" id="KW-0472">Membrane</keyword>
<organism evidence="3 4">
    <name type="scientific">Bacteroides caccae</name>
    <dbReference type="NCBI Taxonomy" id="47678"/>
    <lineage>
        <taxon>Bacteria</taxon>
        <taxon>Pseudomonadati</taxon>
        <taxon>Bacteroidota</taxon>
        <taxon>Bacteroidia</taxon>
        <taxon>Bacteroidales</taxon>
        <taxon>Bacteroidaceae</taxon>
        <taxon>Bacteroides</taxon>
    </lineage>
</organism>
<reference evidence="3 4" key="1">
    <citation type="submission" date="2015-09" db="EMBL/GenBank/DDBJ databases">
        <authorList>
            <consortium name="Pathogen Informatics"/>
        </authorList>
    </citation>
    <scope>NUCLEOTIDE SEQUENCE [LARGE SCALE GENOMIC DNA]</scope>
    <source>
        <strain evidence="3 4">2789STDY5834880</strain>
    </source>
</reference>
<sequence length="546" mass="60978">MSVQYYIVAIVVAFIVVLQVIAFFKNLSIIGKLRALFPNTNTLSLHKESNTIECSLNHAEFEGTLHDINGYLNENQNTSADYQIIKEIVERDSQRIEEDVDTMLSTPLYLGLMATILGAAIGVVSFAWTDLGTLLTGTNIQVEGIKTLLTDIGIAMIASFLGVMFTAISTSKYKEARGEMLKMKNKFLSWIQTKVMPNMSDNLTGALTKMANDLNNFNSTFAENTKELKETLSQVTDNYDNQVKLLDAIDKIKIAKIAKANVEVYDKLQGCTEELERLFEHLGNSEEYIAQVVKLNSRLGDIEDRTRLSEELGNYFKSEIEYVQDRQGMMRQQMSSLDSVVQDALDNLGTSLAGSISNLTEVFQKQNQQVQALIEEQQESLSKALEDQRVAINNKIAEINDPFGGLKDTFKEVEEQSRQGIESISSTFETQNTAIKEMLAAQKELLENEISTQRESLKLQFANVPSQMNELAKVMEKLNQTILTQQQKIDEQGNAIQTLASSIGTPLDSKGNTKRNWMNVAIAVGVCGSFIMLLAMLCVQVFDIKI</sequence>
<dbReference type="Proteomes" id="UP000095657">
    <property type="component" value="Unassembled WGS sequence"/>
</dbReference>
<evidence type="ECO:0000313" key="4">
    <source>
        <dbReference type="Proteomes" id="UP000095657"/>
    </source>
</evidence>
<keyword evidence="2" id="KW-0812">Transmembrane</keyword>
<feature type="transmembrane region" description="Helical" evidence="2">
    <location>
        <begin position="520"/>
        <end position="542"/>
    </location>
</feature>
<dbReference type="RefSeq" id="WP_008665053.1">
    <property type="nucleotide sequence ID" value="NZ_CZAI01000001.1"/>
</dbReference>
<feature type="coiled-coil region" evidence="1">
    <location>
        <begin position="356"/>
        <end position="387"/>
    </location>
</feature>
<keyword evidence="1" id="KW-0175">Coiled coil</keyword>
<dbReference type="EMBL" id="CZAI01000001">
    <property type="protein sequence ID" value="CUO55590.1"/>
    <property type="molecule type" value="Genomic_DNA"/>
</dbReference>
<dbReference type="AlphaFoldDB" id="A0A174G405"/>
<dbReference type="STRING" id="47678.ERS852494_00179"/>
<evidence type="ECO:0000256" key="1">
    <source>
        <dbReference type="SAM" id="Coils"/>
    </source>
</evidence>
<keyword evidence="2" id="KW-1133">Transmembrane helix</keyword>
<feature type="transmembrane region" description="Helical" evidence="2">
    <location>
        <begin position="148"/>
        <end position="168"/>
    </location>
</feature>
<dbReference type="GeneID" id="69482110"/>
<feature type="transmembrane region" description="Helical" evidence="2">
    <location>
        <begin position="6"/>
        <end position="24"/>
    </location>
</feature>
<name>A0A174G405_9BACE</name>
<evidence type="ECO:0000313" key="3">
    <source>
        <dbReference type="EMBL" id="CUO55590.1"/>
    </source>
</evidence>
<evidence type="ECO:0000256" key="2">
    <source>
        <dbReference type="SAM" id="Phobius"/>
    </source>
</evidence>
<protein>
    <submittedName>
        <fullName evidence="3">ATPase involved in DNA repair</fullName>
    </submittedName>
</protein>
<feature type="coiled-coil region" evidence="1">
    <location>
        <begin position="436"/>
        <end position="488"/>
    </location>
</feature>
<gene>
    <name evidence="3" type="ORF">ERS852494_00179</name>
</gene>
<accession>A0A174G405</accession>
<feature type="transmembrane region" description="Helical" evidence="2">
    <location>
        <begin position="108"/>
        <end position="128"/>
    </location>
</feature>